<name>A0ABQ5Y157_9VIBR</name>
<dbReference type="Proteomes" id="UP001156669">
    <property type="component" value="Unassembled WGS sequence"/>
</dbReference>
<organism evidence="4 5">
    <name type="scientific">Vibrio hyugaensis</name>
    <dbReference type="NCBI Taxonomy" id="1534743"/>
    <lineage>
        <taxon>Bacteria</taxon>
        <taxon>Pseudomonadati</taxon>
        <taxon>Pseudomonadota</taxon>
        <taxon>Gammaproteobacteria</taxon>
        <taxon>Vibrionales</taxon>
        <taxon>Vibrionaceae</taxon>
        <taxon>Vibrio</taxon>
    </lineage>
</organism>
<dbReference type="InterPro" id="IPR000182">
    <property type="entry name" value="GNAT_dom"/>
</dbReference>
<evidence type="ECO:0000256" key="1">
    <source>
        <dbReference type="ARBA" id="ARBA00022679"/>
    </source>
</evidence>
<evidence type="ECO:0000256" key="2">
    <source>
        <dbReference type="ARBA" id="ARBA00023315"/>
    </source>
</evidence>
<evidence type="ECO:0000259" key="3">
    <source>
        <dbReference type="PROSITE" id="PS51186"/>
    </source>
</evidence>
<gene>
    <name evidence="4" type="ORF">GCM10007906_22890</name>
</gene>
<keyword evidence="5" id="KW-1185">Reference proteome</keyword>
<keyword evidence="2" id="KW-0012">Acyltransferase</keyword>
<proteinExistence type="predicted"/>
<reference evidence="5" key="1">
    <citation type="journal article" date="2019" name="Int. J. Syst. Evol. Microbiol.">
        <title>The Global Catalogue of Microorganisms (GCM) 10K type strain sequencing project: providing services to taxonomists for standard genome sequencing and annotation.</title>
        <authorList>
            <consortium name="The Broad Institute Genomics Platform"/>
            <consortium name="The Broad Institute Genome Sequencing Center for Infectious Disease"/>
            <person name="Wu L."/>
            <person name="Ma J."/>
        </authorList>
    </citation>
    <scope>NUCLEOTIDE SEQUENCE [LARGE SCALE GENOMIC DNA]</scope>
    <source>
        <strain evidence="5">NBRC 110633</strain>
    </source>
</reference>
<evidence type="ECO:0000313" key="4">
    <source>
        <dbReference type="EMBL" id="GLR04701.1"/>
    </source>
</evidence>
<dbReference type="SUPFAM" id="SSF55729">
    <property type="entry name" value="Acyl-CoA N-acyltransferases (Nat)"/>
    <property type="match status" value="1"/>
</dbReference>
<dbReference type="Gene3D" id="3.40.630.30">
    <property type="match status" value="1"/>
</dbReference>
<protein>
    <submittedName>
        <fullName evidence="4">Ribosomal-protein-alanine N-acetyltransferase RimI</fullName>
    </submittedName>
</protein>
<dbReference type="InterPro" id="IPR016181">
    <property type="entry name" value="Acyl_CoA_acyltransferase"/>
</dbReference>
<dbReference type="PROSITE" id="PS51186">
    <property type="entry name" value="GNAT"/>
    <property type="match status" value="1"/>
</dbReference>
<dbReference type="Pfam" id="PF13673">
    <property type="entry name" value="Acetyltransf_10"/>
    <property type="match status" value="1"/>
</dbReference>
<dbReference type="CDD" id="cd04301">
    <property type="entry name" value="NAT_SF"/>
    <property type="match status" value="1"/>
</dbReference>
<dbReference type="PANTHER" id="PTHR42919:SF8">
    <property type="entry name" value="N-ALPHA-ACETYLTRANSFERASE 50"/>
    <property type="match status" value="1"/>
</dbReference>
<comment type="caution">
    <text evidence="4">The sequence shown here is derived from an EMBL/GenBank/DDBJ whole genome shotgun (WGS) entry which is preliminary data.</text>
</comment>
<keyword evidence="1" id="KW-0808">Transferase</keyword>
<dbReference type="InterPro" id="IPR051556">
    <property type="entry name" value="N-term/lysine_N-AcTrnsfr"/>
</dbReference>
<accession>A0ABQ5Y157</accession>
<feature type="domain" description="N-acetyltransferase" evidence="3">
    <location>
        <begin position="8"/>
        <end position="157"/>
    </location>
</feature>
<evidence type="ECO:0000313" key="5">
    <source>
        <dbReference type="Proteomes" id="UP001156669"/>
    </source>
</evidence>
<dbReference type="PANTHER" id="PTHR42919">
    <property type="entry name" value="N-ALPHA-ACETYLTRANSFERASE"/>
    <property type="match status" value="1"/>
</dbReference>
<sequence>MLLRVTVMLISKINSKEISELEGFLHKIDKDFEPSLSSRVDIGSYAQKLIDSAIIFKASKGSKTVGLVACYANDPDKINAYIPLIAVERELHGYGIGSMLLTQLISELEMNSFKGLSLTVRKSSDALHLYKKFGFKIDSEFQYENSEIIGLNMVKKI</sequence>
<dbReference type="EMBL" id="BSOE01000046">
    <property type="protein sequence ID" value="GLR04701.1"/>
    <property type="molecule type" value="Genomic_DNA"/>
</dbReference>